<sequence>MSDQVDELVAWTLRMSRAEREAEPIHVTRTSVWFAAIGFLALAVGQSLICWAPPDGRFEFILLVLGTLSLAVAILYHLDHHRLRFGLPALICFNLAIVAASAVWVPYVINPEVRGTPGGLLYSYIAWGVAWTLGAIGTFLVLLRKERRLERGGRKAATEIHASFFQLLILGVGMLIYGISFIEQSSSPNNQVDGVLGVVGPVLIAISVINHVEHLILRIGRPAVIITIIGISIWSVKNLSRAVTDWMSDPALARFFVYGVQGIVFALGAIACILVLSHKKAWHAARPESDSTPSKL</sequence>
<feature type="transmembrane region" description="Helical" evidence="1">
    <location>
        <begin position="164"/>
        <end position="182"/>
    </location>
</feature>
<protein>
    <submittedName>
        <fullName evidence="2">Unannotated protein</fullName>
    </submittedName>
</protein>
<keyword evidence="1" id="KW-0472">Membrane</keyword>
<feature type="transmembrane region" description="Helical" evidence="1">
    <location>
        <begin position="121"/>
        <end position="143"/>
    </location>
</feature>
<accession>A0A6J7GKW8</accession>
<name>A0A6J7GKW8_9ZZZZ</name>
<reference evidence="2" key="1">
    <citation type="submission" date="2020-05" db="EMBL/GenBank/DDBJ databases">
        <authorList>
            <person name="Chiriac C."/>
            <person name="Salcher M."/>
            <person name="Ghai R."/>
            <person name="Kavagutti S V."/>
        </authorList>
    </citation>
    <scope>NUCLEOTIDE SEQUENCE</scope>
</reference>
<feature type="transmembrane region" description="Helical" evidence="1">
    <location>
        <begin position="219"/>
        <end position="236"/>
    </location>
</feature>
<evidence type="ECO:0000256" key="1">
    <source>
        <dbReference type="SAM" id="Phobius"/>
    </source>
</evidence>
<keyword evidence="1" id="KW-1133">Transmembrane helix</keyword>
<keyword evidence="1" id="KW-0812">Transmembrane</keyword>
<gene>
    <name evidence="2" type="ORF">UFOPK3610_00301</name>
</gene>
<feature type="transmembrane region" description="Helical" evidence="1">
    <location>
        <begin position="85"/>
        <end position="109"/>
    </location>
</feature>
<evidence type="ECO:0000313" key="2">
    <source>
        <dbReference type="EMBL" id="CAB4904079.1"/>
    </source>
</evidence>
<feature type="transmembrane region" description="Helical" evidence="1">
    <location>
        <begin position="60"/>
        <end position="78"/>
    </location>
</feature>
<feature type="transmembrane region" description="Helical" evidence="1">
    <location>
        <begin position="194"/>
        <end position="212"/>
    </location>
</feature>
<dbReference type="EMBL" id="CAFBMR010000006">
    <property type="protein sequence ID" value="CAB4904079.1"/>
    <property type="molecule type" value="Genomic_DNA"/>
</dbReference>
<proteinExistence type="predicted"/>
<dbReference type="AlphaFoldDB" id="A0A6J7GKW8"/>
<feature type="transmembrane region" description="Helical" evidence="1">
    <location>
        <begin position="32"/>
        <end position="54"/>
    </location>
</feature>
<feature type="transmembrane region" description="Helical" evidence="1">
    <location>
        <begin position="256"/>
        <end position="276"/>
    </location>
</feature>
<organism evidence="2">
    <name type="scientific">freshwater metagenome</name>
    <dbReference type="NCBI Taxonomy" id="449393"/>
    <lineage>
        <taxon>unclassified sequences</taxon>
        <taxon>metagenomes</taxon>
        <taxon>ecological metagenomes</taxon>
    </lineage>
</organism>